<name>A0A975BJV6_9BACT</name>
<dbReference type="NCBIfam" id="NF006194">
    <property type="entry name" value="PRK08324.2-2"/>
    <property type="match status" value="1"/>
</dbReference>
<protein>
    <submittedName>
        <fullName evidence="4">Aldolase and short chain dehydrogenase domains-containing protein</fullName>
    </submittedName>
</protein>
<keyword evidence="2" id="KW-0560">Oxidoreductase</keyword>
<dbReference type="Gene3D" id="3.40.225.10">
    <property type="entry name" value="Class II aldolase/adducin N-terminal domain"/>
    <property type="match status" value="1"/>
</dbReference>
<evidence type="ECO:0000256" key="1">
    <source>
        <dbReference type="ARBA" id="ARBA00006484"/>
    </source>
</evidence>
<dbReference type="SUPFAM" id="SSF53639">
    <property type="entry name" value="AraD/HMP-PK domain-like"/>
    <property type="match status" value="1"/>
</dbReference>
<dbReference type="PRINTS" id="PR00081">
    <property type="entry name" value="GDHRDH"/>
</dbReference>
<dbReference type="GO" id="GO:0016491">
    <property type="term" value="F:oxidoreductase activity"/>
    <property type="evidence" value="ECO:0007669"/>
    <property type="project" value="UniProtKB-KW"/>
</dbReference>
<evidence type="ECO:0000313" key="5">
    <source>
        <dbReference type="Proteomes" id="UP000663722"/>
    </source>
</evidence>
<dbReference type="FunFam" id="3.40.50.720:FF:000084">
    <property type="entry name" value="Short-chain dehydrogenase reductase"/>
    <property type="match status" value="1"/>
</dbReference>
<gene>
    <name evidence="4" type="ORF">dnm_024920</name>
</gene>
<dbReference type="PANTHER" id="PTHR43669">
    <property type="entry name" value="5-KETO-D-GLUCONATE 5-REDUCTASE"/>
    <property type="match status" value="1"/>
</dbReference>
<proteinExistence type="inferred from homology"/>
<dbReference type="AlphaFoldDB" id="A0A975BJV6"/>
<dbReference type="SUPFAM" id="SSF51735">
    <property type="entry name" value="NAD(P)-binding Rossmann-fold domains"/>
    <property type="match status" value="1"/>
</dbReference>
<dbReference type="InterPro" id="IPR036291">
    <property type="entry name" value="NAD(P)-bd_dom_sf"/>
</dbReference>
<dbReference type="InterPro" id="IPR036409">
    <property type="entry name" value="Aldolase_II/adducin_N_sf"/>
</dbReference>
<dbReference type="SMART" id="SM01007">
    <property type="entry name" value="Aldolase_II"/>
    <property type="match status" value="1"/>
</dbReference>
<dbReference type="Proteomes" id="UP000663722">
    <property type="component" value="Chromosome"/>
</dbReference>
<keyword evidence="5" id="KW-1185">Reference proteome</keyword>
<evidence type="ECO:0000259" key="3">
    <source>
        <dbReference type="SMART" id="SM01007"/>
    </source>
</evidence>
<dbReference type="RefSeq" id="WP_207682093.1">
    <property type="nucleotide sequence ID" value="NZ_CP061800.1"/>
</dbReference>
<dbReference type="EMBL" id="CP061800">
    <property type="protein sequence ID" value="QTA86469.1"/>
    <property type="molecule type" value="Genomic_DNA"/>
</dbReference>
<dbReference type="InterPro" id="IPR001303">
    <property type="entry name" value="Aldolase_II/adducin_N"/>
</dbReference>
<accession>A0A975BJV6</accession>
<feature type="domain" description="Class II aldolase/adducin N-terminal" evidence="3">
    <location>
        <begin position="26"/>
        <end position="225"/>
    </location>
</feature>
<dbReference type="Pfam" id="PF00596">
    <property type="entry name" value="Aldolase_II"/>
    <property type="match status" value="1"/>
</dbReference>
<sequence length="702" mass="76551">MENLFNENALQTFVKKYADYPTDFVLRVYTSRLLGADSRLVLHGGGNTSVKMPVKNIMGEKKHVIFVKGSGRDMSVIEPEGFAALNLEPLRKLRGLESLSAEEMDNQLKIHQAIAYAPDPSVESLLHAFLPHKYIDHTHADSILVLTHQKHAEDILKEALGKKIAVLPYIMSGLPLAKAVIDSYEKNSDIDGIVIINHGIFTFAEDARASYEKMITYVTRAETYIKEQIQGRPLITRRNDLSRPANAESALARCVQVIRGACAHLDADGKLRRFYAETRSDSDLINTSLSKEALEICRSGVLTPDHAIRTKNTIAYIESVPEDDNDLKRIADHAVNTFKEDYQRYFRDHAATNKTDQSDSDPFPLLFLVGGLGLIALGTTRNAARIAADIGEHTIHAKHRANTLGAYVPISEDHIFDMEYWSLQQKKLSSSPPRPLQGQVAIITGGGGAIGFGIAKQLLAAGAAVVISDIDEIRLETAYSILTETYDTSLVEPMAFDVTDYKSVENAFEAVACKFGGIDIVVPNAGIAHVAKIEDLEPEKLDQVIAVNLKGTFTVIKAAVPIFRRQGTGGNIVVISTKNVFDPGAAFGAYSASKAGAHQLAKIAALELAEMGVRVNMVNPDAVFGDENVCSGLWELVGPDRMKSRGLDPEGLQEYYCQRSLLKQRVLAEHVGNAVVFFASDLTPTTGAALPVDGGNAAAFPR</sequence>
<evidence type="ECO:0000313" key="4">
    <source>
        <dbReference type="EMBL" id="QTA86469.1"/>
    </source>
</evidence>
<dbReference type="InterPro" id="IPR002347">
    <property type="entry name" value="SDR_fam"/>
</dbReference>
<dbReference type="PRINTS" id="PR00080">
    <property type="entry name" value="SDRFAMILY"/>
</dbReference>
<organism evidence="4 5">
    <name type="scientific">Desulfonema magnum</name>
    <dbReference type="NCBI Taxonomy" id="45655"/>
    <lineage>
        <taxon>Bacteria</taxon>
        <taxon>Pseudomonadati</taxon>
        <taxon>Thermodesulfobacteriota</taxon>
        <taxon>Desulfobacteria</taxon>
        <taxon>Desulfobacterales</taxon>
        <taxon>Desulfococcaceae</taxon>
        <taxon>Desulfonema</taxon>
    </lineage>
</organism>
<comment type="similarity">
    <text evidence="1">Belongs to the short-chain dehydrogenases/reductases (SDR) family.</text>
</comment>
<dbReference type="PANTHER" id="PTHR43669:SF3">
    <property type="entry name" value="ALCOHOL DEHYDROGENASE, PUTATIVE (AFU_ORTHOLOGUE AFUA_3G03445)-RELATED"/>
    <property type="match status" value="1"/>
</dbReference>
<evidence type="ECO:0000256" key="2">
    <source>
        <dbReference type="ARBA" id="ARBA00023002"/>
    </source>
</evidence>
<reference evidence="4" key="1">
    <citation type="journal article" date="2021" name="Microb. Physiol.">
        <title>Proteogenomic Insights into the Physiology of Marine, Sulfate-Reducing, Filamentous Desulfonema limicola and Desulfonema magnum.</title>
        <authorList>
            <person name="Schnaars V."/>
            <person name="Wohlbrand L."/>
            <person name="Scheve S."/>
            <person name="Hinrichs C."/>
            <person name="Reinhardt R."/>
            <person name="Rabus R."/>
        </authorList>
    </citation>
    <scope>NUCLEOTIDE SEQUENCE</scope>
    <source>
        <strain evidence="4">4be13</strain>
    </source>
</reference>
<dbReference type="KEGG" id="dmm:dnm_024920"/>
<dbReference type="Pfam" id="PF00106">
    <property type="entry name" value="adh_short"/>
    <property type="match status" value="1"/>
</dbReference>
<dbReference type="Gene3D" id="3.40.50.720">
    <property type="entry name" value="NAD(P)-binding Rossmann-like Domain"/>
    <property type="match status" value="1"/>
</dbReference>